<name>A0A5D0J9K1_9FLAO</name>
<evidence type="ECO:0000256" key="2">
    <source>
        <dbReference type="SAM" id="SignalP"/>
    </source>
</evidence>
<evidence type="ECO:0000313" key="3">
    <source>
        <dbReference type="EMBL" id="TYA92246.1"/>
    </source>
</evidence>
<keyword evidence="2" id="KW-0732">Signal</keyword>
<reference evidence="3 4" key="1">
    <citation type="submission" date="2019-08" db="EMBL/GenBank/DDBJ databases">
        <title>Seonamhaeicola sediminis sp. nov., isolated from marine sediment.</title>
        <authorList>
            <person name="Cao W.R."/>
        </authorList>
    </citation>
    <scope>NUCLEOTIDE SEQUENCE [LARGE SCALE GENOMIC DNA]</scope>
    <source>
        <strain evidence="3 4">B011</strain>
    </source>
</reference>
<evidence type="ECO:0000256" key="1">
    <source>
        <dbReference type="SAM" id="MobiDB-lite"/>
    </source>
</evidence>
<feature type="signal peptide" evidence="2">
    <location>
        <begin position="1"/>
        <end position="25"/>
    </location>
</feature>
<dbReference type="GO" id="GO:0009055">
    <property type="term" value="F:electron transfer activity"/>
    <property type="evidence" value="ECO:0007669"/>
    <property type="project" value="InterPro"/>
</dbReference>
<feature type="chain" id="PRO_5022968922" description="Cytochrome c" evidence="2">
    <location>
        <begin position="26"/>
        <end position="121"/>
    </location>
</feature>
<dbReference type="InterPro" id="IPR036909">
    <property type="entry name" value="Cyt_c-like_dom_sf"/>
</dbReference>
<dbReference type="OrthoDB" id="9786191at2"/>
<dbReference type="EMBL" id="VSDQ01000163">
    <property type="protein sequence ID" value="TYA92246.1"/>
    <property type="molecule type" value="Genomic_DNA"/>
</dbReference>
<comment type="caution">
    <text evidence="3">The sequence shown here is derived from an EMBL/GenBank/DDBJ whole genome shotgun (WGS) entry which is preliminary data.</text>
</comment>
<proteinExistence type="predicted"/>
<gene>
    <name evidence="3" type="ORF">FUA24_02095</name>
</gene>
<feature type="region of interest" description="Disordered" evidence="1">
    <location>
        <begin position="23"/>
        <end position="45"/>
    </location>
</feature>
<evidence type="ECO:0008006" key="5">
    <source>
        <dbReference type="Google" id="ProtNLM"/>
    </source>
</evidence>
<dbReference type="PROSITE" id="PS51257">
    <property type="entry name" value="PROKAR_LIPOPROTEIN"/>
    <property type="match status" value="1"/>
</dbReference>
<evidence type="ECO:0000313" key="4">
    <source>
        <dbReference type="Proteomes" id="UP000323930"/>
    </source>
</evidence>
<keyword evidence="4" id="KW-1185">Reference proteome</keyword>
<dbReference type="Proteomes" id="UP000323930">
    <property type="component" value="Unassembled WGS sequence"/>
</dbReference>
<accession>A0A5D0J9K1</accession>
<dbReference type="SUPFAM" id="SSF46626">
    <property type="entry name" value="Cytochrome c"/>
    <property type="match status" value="1"/>
</dbReference>
<organism evidence="3 4">
    <name type="scientific">Seonamhaeicola marinus</name>
    <dbReference type="NCBI Taxonomy" id="1912246"/>
    <lineage>
        <taxon>Bacteria</taxon>
        <taxon>Pseudomonadati</taxon>
        <taxon>Bacteroidota</taxon>
        <taxon>Flavobacteriia</taxon>
        <taxon>Flavobacteriales</taxon>
        <taxon>Flavobacteriaceae</taxon>
    </lineage>
</organism>
<protein>
    <recommendedName>
        <fullName evidence="5">Cytochrome c</fullName>
    </recommendedName>
</protein>
<dbReference type="AlphaFoldDB" id="A0A5D0J9K1"/>
<dbReference type="GO" id="GO:0020037">
    <property type="term" value="F:heme binding"/>
    <property type="evidence" value="ECO:0007669"/>
    <property type="project" value="InterPro"/>
</dbReference>
<sequence length="121" mass="13018">MKMKHLIYCLGILVLVLTYACSSSSTDDVSDPDPDPDPTGKLTYDDDVKSIISNNCIGCHGATPTNGAPFSLTTYDSVKDRINGIIGRINNASSPMPPSGLMAQGLRDDIQQWKDDGLLEN</sequence>